<proteinExistence type="predicted"/>
<organism evidence="1 2">
    <name type="scientific">Neurospora intermedia</name>
    <dbReference type="NCBI Taxonomy" id="5142"/>
    <lineage>
        <taxon>Eukaryota</taxon>
        <taxon>Fungi</taxon>
        <taxon>Dikarya</taxon>
        <taxon>Ascomycota</taxon>
        <taxon>Pezizomycotina</taxon>
        <taxon>Sordariomycetes</taxon>
        <taxon>Sordariomycetidae</taxon>
        <taxon>Sordariales</taxon>
        <taxon>Sordariaceae</taxon>
        <taxon>Neurospora</taxon>
    </lineage>
</organism>
<accession>A0ABR3DKG2</accession>
<name>A0ABR3DKG2_NEUIN</name>
<comment type="caution">
    <text evidence="1">The sequence shown here is derived from an EMBL/GenBank/DDBJ whole genome shotgun (WGS) entry which is preliminary data.</text>
</comment>
<dbReference type="Proteomes" id="UP001451303">
    <property type="component" value="Unassembled WGS sequence"/>
</dbReference>
<sequence>MASSQFNLPPSLEASRITGLPPSAYYIADFINEEEEQKILEKVKKRLRGLLKQDGVNSPIADFKHGLRIWLKIPF</sequence>
<keyword evidence="2" id="KW-1185">Reference proteome</keyword>
<protein>
    <submittedName>
        <fullName evidence="1">Uncharacterized protein</fullName>
    </submittedName>
</protein>
<reference evidence="1 2" key="1">
    <citation type="submission" date="2023-09" db="EMBL/GenBank/DDBJ databases">
        <title>Multi-omics analysis of a traditional fermented food reveals byproduct-associated fungal strains for waste-to-food upcycling.</title>
        <authorList>
            <consortium name="Lawrence Berkeley National Laboratory"/>
            <person name="Rekdal V.M."/>
            <person name="Villalobos-Escobedo J.M."/>
            <person name="Rodriguez-Valeron N."/>
            <person name="Garcia M.O."/>
            <person name="Vasquez D.P."/>
            <person name="Damayanti I."/>
            <person name="Sorensen P.M."/>
            <person name="Baidoo E.E."/>
            <person name="De Carvalho A.C."/>
            <person name="Riley R."/>
            <person name="Lipzen A."/>
            <person name="He G."/>
            <person name="Yan M."/>
            <person name="Haridas S."/>
            <person name="Daum C."/>
            <person name="Yoshinaga Y."/>
            <person name="Ng V."/>
            <person name="Grigoriev I.V."/>
            <person name="Munk R."/>
            <person name="Nuraida L."/>
            <person name="Wijaya C.H."/>
            <person name="Morales P.-C."/>
            <person name="Keasling J.D."/>
        </authorList>
    </citation>
    <scope>NUCLEOTIDE SEQUENCE [LARGE SCALE GENOMIC DNA]</scope>
    <source>
        <strain evidence="1 2">FGSC 2613</strain>
    </source>
</reference>
<evidence type="ECO:0000313" key="1">
    <source>
        <dbReference type="EMBL" id="KAL0473168.1"/>
    </source>
</evidence>
<dbReference type="EMBL" id="JAVLET010000002">
    <property type="protein sequence ID" value="KAL0473168.1"/>
    <property type="molecule type" value="Genomic_DNA"/>
</dbReference>
<gene>
    <name evidence="1" type="ORF">QR685DRAFT_165588</name>
</gene>
<evidence type="ECO:0000313" key="2">
    <source>
        <dbReference type="Proteomes" id="UP001451303"/>
    </source>
</evidence>